<dbReference type="GO" id="GO:0005829">
    <property type="term" value="C:cytosol"/>
    <property type="evidence" value="ECO:0007669"/>
    <property type="project" value="TreeGrafter"/>
</dbReference>
<accession>A0A147I2F3</accession>
<dbReference type="InterPro" id="IPR027417">
    <property type="entry name" value="P-loop_NTPase"/>
</dbReference>
<dbReference type="InterPro" id="IPR050742">
    <property type="entry name" value="Helicase_Restrict-Modif_Enz"/>
</dbReference>
<dbReference type="SUPFAM" id="SSF52540">
    <property type="entry name" value="P-loop containing nucleoside triphosphate hydrolases"/>
    <property type="match status" value="1"/>
</dbReference>
<gene>
    <name evidence="2" type="ORF">NS319_05255</name>
</gene>
<dbReference type="PATRIC" id="fig|33051.3.peg.2039"/>
<dbReference type="Pfam" id="PF04851">
    <property type="entry name" value="ResIII"/>
    <property type="match status" value="1"/>
</dbReference>
<dbReference type="Gene3D" id="3.40.50.300">
    <property type="entry name" value="P-loop containing nucleotide triphosphate hydrolases"/>
    <property type="match status" value="1"/>
</dbReference>
<dbReference type="PANTHER" id="PTHR47396">
    <property type="entry name" value="TYPE I RESTRICTION ENZYME ECOKI R PROTEIN"/>
    <property type="match status" value="1"/>
</dbReference>
<proteinExistence type="predicted"/>
<dbReference type="InterPro" id="IPR006935">
    <property type="entry name" value="Helicase/UvrB_N"/>
</dbReference>
<protein>
    <submittedName>
        <fullName evidence="2">Type III restriction enzyme, res subunit</fullName>
    </submittedName>
</protein>
<dbReference type="PANTHER" id="PTHR47396:SF1">
    <property type="entry name" value="ATP-DEPENDENT HELICASE IRC3-RELATED"/>
    <property type="match status" value="1"/>
</dbReference>
<dbReference type="AlphaFoldDB" id="A0A147I2F3"/>
<dbReference type="RefSeq" id="WP_058732727.1">
    <property type="nucleotide sequence ID" value="NZ_LDTD01000031.1"/>
</dbReference>
<reference evidence="2 3" key="1">
    <citation type="journal article" date="2016" name="Front. Microbiol.">
        <title>Genomic Resource of Rice Seed Associated Bacteria.</title>
        <authorList>
            <person name="Midha S."/>
            <person name="Bansal K."/>
            <person name="Sharma S."/>
            <person name="Kumar N."/>
            <person name="Patil P.P."/>
            <person name="Chaudhry V."/>
            <person name="Patil P.B."/>
        </authorList>
    </citation>
    <scope>NUCLEOTIDE SEQUENCE [LARGE SCALE GENOMIC DNA]</scope>
    <source>
        <strain evidence="2 3">NS319</strain>
    </source>
</reference>
<dbReference type="InterPro" id="IPR014001">
    <property type="entry name" value="Helicase_ATP-bd"/>
</dbReference>
<organism evidence="2 3">
    <name type="scientific">Sphingomonas sanguinis</name>
    <dbReference type="NCBI Taxonomy" id="33051"/>
    <lineage>
        <taxon>Bacteria</taxon>
        <taxon>Pseudomonadati</taxon>
        <taxon>Pseudomonadota</taxon>
        <taxon>Alphaproteobacteria</taxon>
        <taxon>Sphingomonadales</taxon>
        <taxon>Sphingomonadaceae</taxon>
        <taxon>Sphingomonas</taxon>
    </lineage>
</organism>
<name>A0A147I2F3_9SPHN</name>
<feature type="domain" description="Helicase ATP-binding" evidence="1">
    <location>
        <begin position="2"/>
        <end position="293"/>
    </location>
</feature>
<dbReference type="GO" id="GO:0005524">
    <property type="term" value="F:ATP binding"/>
    <property type="evidence" value="ECO:0007669"/>
    <property type="project" value="InterPro"/>
</dbReference>
<evidence type="ECO:0000259" key="1">
    <source>
        <dbReference type="SMART" id="SM00487"/>
    </source>
</evidence>
<dbReference type="SMART" id="SM00487">
    <property type="entry name" value="DEXDc"/>
    <property type="match status" value="1"/>
</dbReference>
<evidence type="ECO:0000313" key="2">
    <source>
        <dbReference type="EMBL" id="KTT72105.1"/>
    </source>
</evidence>
<dbReference type="GO" id="GO:0003677">
    <property type="term" value="F:DNA binding"/>
    <property type="evidence" value="ECO:0007669"/>
    <property type="project" value="InterPro"/>
</dbReference>
<dbReference type="Proteomes" id="UP000072867">
    <property type="component" value="Unassembled WGS sequence"/>
</dbReference>
<comment type="caution">
    <text evidence="2">The sequence shown here is derived from an EMBL/GenBank/DDBJ whole genome shotgun (WGS) entry which is preliminary data.</text>
</comment>
<sequence>MELKDYQRRALDALHTFLDQAAIRDHAAAYAAACAVGKPGAYGATYRPLSGLPDVPYCCLRLPTGGGKTLLAAHAIGIARDTYLARRYPVVLWLVTSSAIADQTLGALKKIGHPYRQALEAQFGGAVRVYGIDERRQLRPQDMADAATVIVATVQSFRVNNVADRNVYRDDEELEPHFAALPPAVSGAADLARHADGPRRGKPIASFANLLKLHRPLVIVDEAHNFTSTLSGETFGRLAPAAVVEFTATPVRSNVIVSATAAELKAADMIKLPIHLSQHGSWQAAITHAVDNRAWLHGIAARDGGGIRPIALYQAQPAREGAEATVDVVKRHLIEDCKIPEERIAVATGNQRELDGIDLFDPACIIEHVITVDALKEGWDCSFAYVFCSLASIRSGGAVEQLLGRVLRMPFATRRSSEELNRAYAHVSERNFFEAAEGLKDRLTEMGFDERTALEAIVEQPETFDWHEDQSLFTRPDLPVLHVRERPDQSGWTPAMVSATRIADDGAGGVAITFDTTAPDTVLREVAAAVGAPGASPETAIEAFIVQRTASLSPAEQGEVLTLPRLAIERDGQLEIVFPDTLVDVGGWDLRHVDTSLPGFTLTDRPDTFEMDVDGDQVVYARIDAAAELALDDATDWDVAALSRWLDRTTRQRDVAQPIFLEYCRRVVEAVAKRIPLAQLVRGKYALRRAIVARVGQLRRDAGARGVQLLLGDIAPVLALGDNGFRFSKAGYDPRTPYKPGYRFQKHLFAQVGDLKHGGEEWQAAVHIDEHPAVKYWVRNVDRTAWSYALPTSTDLFYPDFVAELTDGRKLIIEYKGADRTDNADSREKKNIGARLQEVSAGEVLFLWAERDRDGNVSRQLDRALG</sequence>
<evidence type="ECO:0000313" key="3">
    <source>
        <dbReference type="Proteomes" id="UP000072867"/>
    </source>
</evidence>
<dbReference type="STRING" id="33051.SB4_11225"/>
<dbReference type="GO" id="GO:0016787">
    <property type="term" value="F:hydrolase activity"/>
    <property type="evidence" value="ECO:0007669"/>
    <property type="project" value="InterPro"/>
</dbReference>
<dbReference type="EMBL" id="LDTD01000031">
    <property type="protein sequence ID" value="KTT72105.1"/>
    <property type="molecule type" value="Genomic_DNA"/>
</dbReference>